<dbReference type="Pfam" id="PF00805">
    <property type="entry name" value="Pentapeptide"/>
    <property type="match status" value="3"/>
</dbReference>
<dbReference type="Gene3D" id="2.160.20.80">
    <property type="entry name" value="E3 ubiquitin-protein ligase SopA"/>
    <property type="match status" value="1"/>
</dbReference>
<dbReference type="EMBL" id="JAQNDK010000001">
    <property type="protein sequence ID" value="MDC0677857.1"/>
    <property type="molecule type" value="Genomic_DNA"/>
</dbReference>
<dbReference type="PANTHER" id="PTHR47485">
    <property type="entry name" value="THYLAKOID LUMENAL 17.4 KDA PROTEIN, CHLOROPLASTIC"/>
    <property type="match status" value="1"/>
</dbReference>
<feature type="domain" description="DUF2169" evidence="2">
    <location>
        <begin position="26"/>
        <end position="291"/>
    </location>
</feature>
<reference evidence="3 4" key="1">
    <citation type="submission" date="2023-01" db="EMBL/GenBank/DDBJ databases">
        <title>Minimal conservation of predation-associated metabolite biosynthetic gene clusters underscores biosynthetic potential of Myxococcota including descriptions for ten novel species: Archangium lansinium sp. nov., Myxococcus landrumus sp. nov., Nannocystis bai.</title>
        <authorList>
            <person name="Ahearne A."/>
            <person name="Stevens C."/>
            <person name="Dowd S."/>
        </authorList>
    </citation>
    <scope>NUCLEOTIDE SEQUENCE [LARGE SCALE GENOMIC DNA]</scope>
    <source>
        <strain evidence="3 4">WIWO2</strain>
    </source>
</reference>
<dbReference type="Pfam" id="PF09937">
    <property type="entry name" value="DUF2169"/>
    <property type="match status" value="1"/>
</dbReference>
<dbReference type="PANTHER" id="PTHR47485:SF1">
    <property type="entry name" value="THYLAKOID LUMENAL 17.4 KDA PROTEIN, CHLOROPLASTIC"/>
    <property type="match status" value="1"/>
</dbReference>
<dbReference type="InterPro" id="IPR001646">
    <property type="entry name" value="5peptide_repeat"/>
</dbReference>
<dbReference type="Proteomes" id="UP001217485">
    <property type="component" value="Unassembled WGS sequence"/>
</dbReference>
<proteinExistence type="predicted"/>
<organism evidence="3 4">
    <name type="scientific">Sorangium atrum</name>
    <dbReference type="NCBI Taxonomy" id="2995308"/>
    <lineage>
        <taxon>Bacteria</taxon>
        <taxon>Pseudomonadati</taxon>
        <taxon>Myxococcota</taxon>
        <taxon>Polyangia</taxon>
        <taxon>Polyangiales</taxon>
        <taxon>Polyangiaceae</taxon>
        <taxon>Sorangium</taxon>
    </lineage>
</organism>
<protein>
    <submittedName>
        <fullName evidence="3">DUF2169 domain-containing protein</fullName>
    </submittedName>
</protein>
<evidence type="ECO:0000313" key="4">
    <source>
        <dbReference type="Proteomes" id="UP001217485"/>
    </source>
</evidence>
<dbReference type="RefSeq" id="WP_272094606.1">
    <property type="nucleotide sequence ID" value="NZ_JAQNDK010000001.1"/>
</dbReference>
<comment type="caution">
    <text evidence="3">The sequence shown here is derived from an EMBL/GenBank/DDBJ whole genome shotgun (WGS) entry which is preliminary data.</text>
</comment>
<accession>A0ABT5BY26</accession>
<keyword evidence="1" id="KW-0677">Repeat</keyword>
<evidence type="ECO:0000313" key="3">
    <source>
        <dbReference type="EMBL" id="MDC0677857.1"/>
    </source>
</evidence>
<evidence type="ECO:0000259" key="2">
    <source>
        <dbReference type="Pfam" id="PF09937"/>
    </source>
</evidence>
<keyword evidence="4" id="KW-1185">Reference proteome</keyword>
<evidence type="ECO:0000256" key="1">
    <source>
        <dbReference type="ARBA" id="ARBA00022737"/>
    </source>
</evidence>
<sequence length="727" mass="75300">MQSPWPLSVVALSPSACGAVLWRMRGAERLTVVVKATFALVHDRSAELAAAADLVRTDQLREGWGSLEEASETAPYLPGAGVIVRGHACAPAGTTATALPVRLALFRDGRWILNKTLHVFGDRTREAPSPRPFSRMPLVYERAFGGPRLDVNPVGVGSDAALPSIVDPGDPMRPAGFGPIARHWAPRRHLLARDQAADPPALDLDGSFDFRYFHAAPADQQIDLLRGDEWIFLEGLHPHWPWLRSSLPSARGLARLYRAGPEGEDHGQPVELVADTLTIDADRLLCSVLWRGNVALLAGDTPARMRVVAGVEMPGQPLAWPSAAAAPSPPHRRHGALGPVAGERPIARTLVVDDNTVDARDSGLVVDRKMKSPFALAAPGSGRASPVTAIPGAPWSARPHLAPLPPLPVAMASGPTNLDAPPLGVAPLDLTVTAITENTAGPVAPPHAPAAPAAASFATRAAPAVASPTAPAVASLGTPAAPAVASPAATSPAATSPEPEIRGLRATLLARLRSGQPLHDLELAGAELDGIDFSGASLERLNLAGSTLTRCNFASARLSGANMSGTDLTDASLHAADLTRADLSRATLDRAQLSSALLKNADLAFAKGSRARFEDASLEGADLRQARLVEAVFDRACLADINATKADISRASLAGANLAGAVLRAAKLKEASLPCANVEGADLRDADLAGANVYGVKLASAKSSGAILRALVEIPPADAGIDGSSAG</sequence>
<name>A0ABT5BY26_9BACT</name>
<dbReference type="InterPro" id="IPR018683">
    <property type="entry name" value="DUF2169"/>
</dbReference>
<dbReference type="SUPFAM" id="SSF141571">
    <property type="entry name" value="Pentapeptide repeat-like"/>
    <property type="match status" value="1"/>
</dbReference>
<gene>
    <name evidence="3" type="ORF">POL72_08955</name>
</gene>